<feature type="compositionally biased region" description="Polar residues" evidence="1">
    <location>
        <begin position="12"/>
        <end position="36"/>
    </location>
</feature>
<keyword evidence="3" id="KW-1185">Reference proteome</keyword>
<reference evidence="2" key="2">
    <citation type="submission" date="2015-02" db="UniProtKB">
        <authorList>
            <consortium name="EnsemblMetazoa"/>
        </authorList>
    </citation>
    <scope>IDENTIFICATION</scope>
</reference>
<feature type="region of interest" description="Disordered" evidence="1">
    <location>
        <begin position="1"/>
        <end position="42"/>
    </location>
</feature>
<reference evidence="3" key="1">
    <citation type="submission" date="2011-05" db="EMBL/GenBank/DDBJ databases">
        <authorList>
            <person name="Richards S.R."/>
            <person name="Qu J."/>
            <person name="Jiang H."/>
            <person name="Jhangiani S.N."/>
            <person name="Agravi P."/>
            <person name="Goodspeed R."/>
            <person name="Gross S."/>
            <person name="Mandapat C."/>
            <person name="Jackson L."/>
            <person name="Mathew T."/>
            <person name="Pu L."/>
            <person name="Thornton R."/>
            <person name="Saada N."/>
            <person name="Wilczek-Boney K.B."/>
            <person name="Lee S."/>
            <person name="Kovar C."/>
            <person name="Wu Y."/>
            <person name="Scherer S.E."/>
            <person name="Worley K.C."/>
            <person name="Muzny D.M."/>
            <person name="Gibbs R."/>
        </authorList>
    </citation>
    <scope>NUCLEOTIDE SEQUENCE</scope>
    <source>
        <strain evidence="3">Brora</strain>
    </source>
</reference>
<dbReference type="Gene3D" id="3.60.10.10">
    <property type="entry name" value="Endonuclease/exonuclease/phosphatase"/>
    <property type="match status" value="1"/>
</dbReference>
<dbReference type="InterPro" id="IPR036691">
    <property type="entry name" value="Endo/exonu/phosph_ase_sf"/>
</dbReference>
<sequence>MKITNSRDTRPNTKTFDNTATESDCSTERASQSESGEPNPDEIQRANLKAQFKRYATSGTSKKIERRLPRVLKEVGANHQGAAISGYLHKKTKKAGGATEGEALIDWCYYLQLDIANGLVEGDREEKITFIGMRGHSVVDYILTNDLDAIANLTVETRTDSDHLSI</sequence>
<dbReference type="EnsemblMetazoa" id="SMAR015013-RA">
    <property type="protein sequence ID" value="SMAR015013-PA"/>
    <property type="gene ID" value="SMAR015013"/>
</dbReference>
<evidence type="ECO:0008006" key="4">
    <source>
        <dbReference type="Google" id="ProtNLM"/>
    </source>
</evidence>
<evidence type="ECO:0000256" key="1">
    <source>
        <dbReference type="SAM" id="MobiDB-lite"/>
    </source>
</evidence>
<dbReference type="Proteomes" id="UP000014500">
    <property type="component" value="Unassembled WGS sequence"/>
</dbReference>
<organism evidence="2 3">
    <name type="scientific">Strigamia maritima</name>
    <name type="common">European centipede</name>
    <name type="synonym">Geophilus maritimus</name>
    <dbReference type="NCBI Taxonomy" id="126957"/>
    <lineage>
        <taxon>Eukaryota</taxon>
        <taxon>Metazoa</taxon>
        <taxon>Ecdysozoa</taxon>
        <taxon>Arthropoda</taxon>
        <taxon>Myriapoda</taxon>
        <taxon>Chilopoda</taxon>
        <taxon>Pleurostigmophora</taxon>
        <taxon>Geophilomorpha</taxon>
        <taxon>Linotaeniidae</taxon>
        <taxon>Strigamia</taxon>
    </lineage>
</organism>
<dbReference type="HOGENOM" id="CLU_1604795_0_0_1"/>
<protein>
    <recommendedName>
        <fullName evidence="4">Endonuclease/exonuclease/phosphatase domain-containing protein</fullName>
    </recommendedName>
</protein>
<dbReference type="EMBL" id="JH432191">
    <property type="status" value="NOT_ANNOTATED_CDS"/>
    <property type="molecule type" value="Genomic_DNA"/>
</dbReference>
<name>T1JMD3_STRMM</name>
<dbReference type="AlphaFoldDB" id="T1JMD3"/>
<accession>T1JMD3</accession>
<evidence type="ECO:0000313" key="3">
    <source>
        <dbReference type="Proteomes" id="UP000014500"/>
    </source>
</evidence>
<evidence type="ECO:0000313" key="2">
    <source>
        <dbReference type="EnsemblMetazoa" id="SMAR015013-PA"/>
    </source>
</evidence>
<feature type="compositionally biased region" description="Basic and acidic residues" evidence="1">
    <location>
        <begin position="1"/>
        <end position="11"/>
    </location>
</feature>
<proteinExistence type="predicted"/>